<evidence type="ECO:0000256" key="1">
    <source>
        <dbReference type="SAM" id="MobiDB-lite"/>
    </source>
</evidence>
<gene>
    <name evidence="3" type="ORF">MANAM107_06910</name>
</gene>
<dbReference type="InterPro" id="IPR050900">
    <property type="entry name" value="Transposase_IS3/IS150/IS904"/>
</dbReference>
<dbReference type="EMBL" id="AP025017">
    <property type="protein sequence ID" value="BDA63857.1"/>
    <property type="molecule type" value="Genomic_DNA"/>
</dbReference>
<evidence type="ECO:0000313" key="3">
    <source>
        <dbReference type="EMBL" id="BDA63857.1"/>
    </source>
</evidence>
<dbReference type="Pfam" id="PF13276">
    <property type="entry name" value="HTH_21"/>
    <property type="match status" value="1"/>
</dbReference>
<evidence type="ECO:0000259" key="2">
    <source>
        <dbReference type="Pfam" id="PF13276"/>
    </source>
</evidence>
<feature type="region of interest" description="Disordered" evidence="1">
    <location>
        <begin position="57"/>
        <end position="77"/>
    </location>
</feature>
<sequence>MAAMIETEFKASDGTYGYRRITAALERRGVSVHRDTVRGLMRQAGLVAACPRRKVRTTTPAADLGVRPDLVERDHRP</sequence>
<protein>
    <recommendedName>
        <fullName evidence="2">HTH-like domain-containing protein</fullName>
    </recommendedName>
</protein>
<name>A0ABN6K2M1_9ACTO</name>
<dbReference type="PANTHER" id="PTHR46889">
    <property type="entry name" value="TRANSPOSASE INSF FOR INSERTION SEQUENCE IS3B-RELATED"/>
    <property type="match status" value="1"/>
</dbReference>
<dbReference type="InterPro" id="IPR025948">
    <property type="entry name" value="HTH-like_dom"/>
</dbReference>
<dbReference type="PANTHER" id="PTHR46889:SF4">
    <property type="entry name" value="TRANSPOSASE INSO FOR INSERTION SEQUENCE ELEMENT IS911B-RELATED"/>
    <property type="match status" value="1"/>
</dbReference>
<proteinExistence type="predicted"/>
<reference evidence="3 4" key="1">
    <citation type="submission" date="2021-08" db="EMBL/GenBank/DDBJ databases">
        <title>Whole genome sequence of novel Actinomyces species strain MAS-1.</title>
        <authorList>
            <person name="Saito M."/>
            <person name="Kuwahara N."/>
            <person name="Takizawa T."/>
            <person name="Gotouda H."/>
            <person name="Ochiai T."/>
        </authorList>
    </citation>
    <scope>NUCLEOTIDE SEQUENCE [LARGE SCALE GENOMIC DNA]</scope>
    <source>
        <strain evidence="3 4">MAS-1</strain>
    </source>
</reference>
<feature type="domain" description="HTH-like" evidence="2">
    <location>
        <begin position="3"/>
        <end position="54"/>
    </location>
</feature>
<accession>A0ABN6K2M1</accession>
<dbReference type="Proteomes" id="UP000824496">
    <property type="component" value="Chromosome"/>
</dbReference>
<organism evidence="3 4">
    <name type="scientific">Actinomyces capricornis</name>
    <dbReference type="NCBI Taxonomy" id="2755559"/>
    <lineage>
        <taxon>Bacteria</taxon>
        <taxon>Bacillati</taxon>
        <taxon>Actinomycetota</taxon>
        <taxon>Actinomycetes</taxon>
        <taxon>Actinomycetales</taxon>
        <taxon>Actinomycetaceae</taxon>
        <taxon>Actinomyces</taxon>
    </lineage>
</organism>
<keyword evidence="4" id="KW-1185">Reference proteome</keyword>
<evidence type="ECO:0000313" key="4">
    <source>
        <dbReference type="Proteomes" id="UP000824496"/>
    </source>
</evidence>